<accession>A0A835CG52</accession>
<gene>
    <name evidence="1" type="ORF">G2W53_003869</name>
</gene>
<dbReference type="Proteomes" id="UP000634136">
    <property type="component" value="Unassembled WGS sequence"/>
</dbReference>
<protein>
    <submittedName>
        <fullName evidence="1">Uncharacterized protein</fullName>
    </submittedName>
</protein>
<keyword evidence="2" id="KW-1185">Reference proteome</keyword>
<proteinExistence type="predicted"/>
<reference evidence="1" key="1">
    <citation type="submission" date="2020-09" db="EMBL/GenBank/DDBJ databases">
        <title>Genome-Enabled Discovery of Anthraquinone Biosynthesis in Senna tora.</title>
        <authorList>
            <person name="Kang S.-H."/>
            <person name="Pandey R.P."/>
            <person name="Lee C.-M."/>
            <person name="Sim J.-S."/>
            <person name="Jeong J.-T."/>
            <person name="Choi B.-S."/>
            <person name="Jung M."/>
            <person name="Ginzburg D."/>
            <person name="Zhao K."/>
            <person name="Won S.Y."/>
            <person name="Oh T.-J."/>
            <person name="Yu Y."/>
            <person name="Kim N.-H."/>
            <person name="Lee O.R."/>
            <person name="Lee T.-H."/>
            <person name="Bashyal P."/>
            <person name="Kim T.-S."/>
            <person name="Lee W.-H."/>
            <person name="Kawkins C."/>
            <person name="Kim C.-K."/>
            <person name="Kim J.S."/>
            <person name="Ahn B.O."/>
            <person name="Rhee S.Y."/>
            <person name="Sohng J.K."/>
        </authorList>
    </citation>
    <scope>NUCLEOTIDE SEQUENCE</scope>
    <source>
        <tissue evidence="1">Leaf</tissue>
    </source>
</reference>
<dbReference type="AlphaFoldDB" id="A0A835CG52"/>
<comment type="caution">
    <text evidence="1">The sequence shown here is derived from an EMBL/GenBank/DDBJ whole genome shotgun (WGS) entry which is preliminary data.</text>
</comment>
<name>A0A835CG52_9FABA</name>
<evidence type="ECO:0000313" key="1">
    <source>
        <dbReference type="EMBL" id="KAF7841571.1"/>
    </source>
</evidence>
<organism evidence="1 2">
    <name type="scientific">Senna tora</name>
    <dbReference type="NCBI Taxonomy" id="362788"/>
    <lineage>
        <taxon>Eukaryota</taxon>
        <taxon>Viridiplantae</taxon>
        <taxon>Streptophyta</taxon>
        <taxon>Embryophyta</taxon>
        <taxon>Tracheophyta</taxon>
        <taxon>Spermatophyta</taxon>
        <taxon>Magnoliopsida</taxon>
        <taxon>eudicotyledons</taxon>
        <taxon>Gunneridae</taxon>
        <taxon>Pentapetalae</taxon>
        <taxon>rosids</taxon>
        <taxon>fabids</taxon>
        <taxon>Fabales</taxon>
        <taxon>Fabaceae</taxon>
        <taxon>Caesalpinioideae</taxon>
        <taxon>Cassia clade</taxon>
        <taxon>Senna</taxon>
    </lineage>
</organism>
<evidence type="ECO:0000313" key="2">
    <source>
        <dbReference type="Proteomes" id="UP000634136"/>
    </source>
</evidence>
<sequence length="42" mass="4676">MKLKNSYDGANCKNLFEETKGGVRELYPKGTQKKEGTAKIAE</sequence>
<dbReference type="EMBL" id="JAAIUW010000002">
    <property type="protein sequence ID" value="KAF7841571.1"/>
    <property type="molecule type" value="Genomic_DNA"/>
</dbReference>